<keyword evidence="2" id="KW-0472">Membrane</keyword>
<reference evidence="3 4" key="1">
    <citation type="journal article" date="2021" name="Sci. Rep.">
        <title>The genome of the diatom Chaetoceros tenuissimus carries an ancient integrated fragment of an extant virus.</title>
        <authorList>
            <person name="Hongo Y."/>
            <person name="Kimura K."/>
            <person name="Takaki Y."/>
            <person name="Yoshida Y."/>
            <person name="Baba S."/>
            <person name="Kobayashi G."/>
            <person name="Nagasaki K."/>
            <person name="Hano T."/>
            <person name="Tomaru Y."/>
        </authorList>
    </citation>
    <scope>NUCLEOTIDE SEQUENCE [LARGE SCALE GENOMIC DNA]</scope>
    <source>
        <strain evidence="3 4">NIES-3715</strain>
    </source>
</reference>
<keyword evidence="4" id="KW-1185">Reference proteome</keyword>
<feature type="transmembrane region" description="Helical" evidence="2">
    <location>
        <begin position="195"/>
        <end position="219"/>
    </location>
</feature>
<accession>A0AAD3CIS8</accession>
<keyword evidence="2" id="KW-0812">Transmembrane</keyword>
<evidence type="ECO:0000313" key="3">
    <source>
        <dbReference type="EMBL" id="GFH46643.1"/>
    </source>
</evidence>
<keyword evidence="2" id="KW-1133">Transmembrane helix</keyword>
<sequence>MKSKSSKNQRGLGSKAEGSFDIFRRLKQSLHDLSPSDTRRRLLPSHGLDVHSVKIIPHDSDMGIFRTPDNKREEEEVLYIVAALNRGAGTVEDDTMLARKLEQLEVRYASEKASELSKLEVLENKLRMEKEEEMQELKMEKKEEMEQLLRKLDAANANKEAEMRELKEEKEKEMEQLLLLEERLRRLDVSNPNNMNFMFAVQGFVLLVGCTIAATAMYFHMKRSNN</sequence>
<dbReference type="Proteomes" id="UP001054902">
    <property type="component" value="Unassembled WGS sequence"/>
</dbReference>
<keyword evidence="1" id="KW-0175">Coiled coil</keyword>
<proteinExistence type="predicted"/>
<dbReference type="EMBL" id="BLLK01000022">
    <property type="protein sequence ID" value="GFH46643.1"/>
    <property type="molecule type" value="Genomic_DNA"/>
</dbReference>
<protein>
    <submittedName>
        <fullName evidence="3">Uncharacterized protein</fullName>
    </submittedName>
</protein>
<gene>
    <name evidence="3" type="ORF">CTEN210_03117</name>
</gene>
<name>A0AAD3CIS8_9STRA</name>
<dbReference type="AlphaFoldDB" id="A0AAD3CIS8"/>
<evidence type="ECO:0000256" key="2">
    <source>
        <dbReference type="SAM" id="Phobius"/>
    </source>
</evidence>
<organism evidence="3 4">
    <name type="scientific">Chaetoceros tenuissimus</name>
    <dbReference type="NCBI Taxonomy" id="426638"/>
    <lineage>
        <taxon>Eukaryota</taxon>
        <taxon>Sar</taxon>
        <taxon>Stramenopiles</taxon>
        <taxon>Ochrophyta</taxon>
        <taxon>Bacillariophyta</taxon>
        <taxon>Coscinodiscophyceae</taxon>
        <taxon>Chaetocerotophycidae</taxon>
        <taxon>Chaetocerotales</taxon>
        <taxon>Chaetocerotaceae</taxon>
        <taxon>Chaetoceros</taxon>
    </lineage>
</organism>
<evidence type="ECO:0000313" key="4">
    <source>
        <dbReference type="Proteomes" id="UP001054902"/>
    </source>
</evidence>
<feature type="coiled-coil region" evidence="1">
    <location>
        <begin position="112"/>
        <end position="187"/>
    </location>
</feature>
<comment type="caution">
    <text evidence="3">The sequence shown here is derived from an EMBL/GenBank/DDBJ whole genome shotgun (WGS) entry which is preliminary data.</text>
</comment>
<evidence type="ECO:0000256" key="1">
    <source>
        <dbReference type="SAM" id="Coils"/>
    </source>
</evidence>